<protein>
    <recommendedName>
        <fullName evidence="1">F-box domain-containing protein</fullName>
    </recommendedName>
</protein>
<organism evidence="2 3">
    <name type="scientific">Vitis rotundifolia</name>
    <name type="common">Muscadine grape</name>
    <dbReference type="NCBI Taxonomy" id="103349"/>
    <lineage>
        <taxon>Eukaryota</taxon>
        <taxon>Viridiplantae</taxon>
        <taxon>Streptophyta</taxon>
        <taxon>Embryophyta</taxon>
        <taxon>Tracheophyta</taxon>
        <taxon>Spermatophyta</taxon>
        <taxon>Magnoliopsida</taxon>
        <taxon>eudicotyledons</taxon>
        <taxon>Gunneridae</taxon>
        <taxon>Pentapetalae</taxon>
        <taxon>rosids</taxon>
        <taxon>Vitales</taxon>
        <taxon>Vitaceae</taxon>
        <taxon>Viteae</taxon>
        <taxon>Vitis</taxon>
    </lineage>
</organism>
<dbReference type="InterPro" id="IPR055357">
    <property type="entry name" value="LRR_At1g61320_AtMIF1"/>
</dbReference>
<name>A0AA39D5P5_VITRO</name>
<keyword evidence="3" id="KW-1185">Reference proteome</keyword>
<comment type="caution">
    <text evidence="2">The sequence shown here is derived from an EMBL/GenBank/DDBJ whole genome shotgun (WGS) entry which is preliminary data.</text>
</comment>
<dbReference type="SMART" id="SM00579">
    <property type="entry name" value="FBD"/>
    <property type="match status" value="1"/>
</dbReference>
<dbReference type="InterPro" id="IPR053781">
    <property type="entry name" value="F-box_AtFBL13-like"/>
</dbReference>
<dbReference type="Proteomes" id="UP001168098">
    <property type="component" value="Unassembled WGS sequence"/>
</dbReference>
<dbReference type="InterPro" id="IPR001810">
    <property type="entry name" value="F-box_dom"/>
</dbReference>
<dbReference type="InterPro" id="IPR053772">
    <property type="entry name" value="At1g61320/At1g61330-like"/>
</dbReference>
<dbReference type="Gene3D" id="1.20.1280.50">
    <property type="match status" value="1"/>
</dbReference>
<dbReference type="Gene3D" id="3.80.10.10">
    <property type="entry name" value="Ribonuclease Inhibitor"/>
    <property type="match status" value="1"/>
</dbReference>
<reference evidence="2 3" key="1">
    <citation type="journal article" date="2023" name="BMC Biotechnol.">
        <title>Vitis rotundifolia cv Carlos genome sequencing.</title>
        <authorList>
            <person name="Huff M."/>
            <person name="Hulse-Kemp A."/>
            <person name="Scheffler B."/>
            <person name="Youngblood R."/>
            <person name="Simpson S."/>
            <person name="Babiker E."/>
            <person name="Staton M."/>
        </authorList>
    </citation>
    <scope>NUCLEOTIDE SEQUENCE [LARGE SCALE GENOMIC DNA]</scope>
    <source>
        <tissue evidence="2">Leaf</tissue>
    </source>
</reference>
<dbReference type="Pfam" id="PF00646">
    <property type="entry name" value="F-box"/>
    <property type="match status" value="1"/>
</dbReference>
<evidence type="ECO:0000259" key="1">
    <source>
        <dbReference type="PROSITE" id="PS50181"/>
    </source>
</evidence>
<evidence type="ECO:0000313" key="2">
    <source>
        <dbReference type="EMBL" id="KAJ9672071.1"/>
    </source>
</evidence>
<evidence type="ECO:0000313" key="3">
    <source>
        <dbReference type="Proteomes" id="UP001168098"/>
    </source>
</evidence>
<dbReference type="InterPro" id="IPR036047">
    <property type="entry name" value="F-box-like_dom_sf"/>
</dbReference>
<dbReference type="PROSITE" id="PS50181">
    <property type="entry name" value="FBOX"/>
    <property type="match status" value="1"/>
</dbReference>
<feature type="domain" description="F-box" evidence="1">
    <location>
        <begin position="10"/>
        <end position="63"/>
    </location>
</feature>
<dbReference type="Pfam" id="PF23622">
    <property type="entry name" value="LRR_At1g61320_AtMIF1"/>
    <property type="match status" value="1"/>
</dbReference>
<dbReference type="EMBL" id="JARBHA010000019">
    <property type="protein sequence ID" value="KAJ9672071.1"/>
    <property type="molecule type" value="Genomic_DNA"/>
</dbReference>
<dbReference type="PANTHER" id="PTHR34145">
    <property type="entry name" value="OS02G0105600 PROTEIN"/>
    <property type="match status" value="1"/>
</dbReference>
<accession>A0AA39D5P5</accession>
<dbReference type="SUPFAM" id="SSF52047">
    <property type="entry name" value="RNI-like"/>
    <property type="match status" value="1"/>
</dbReference>
<dbReference type="CDD" id="cd22160">
    <property type="entry name" value="F-box_AtFBL13-like"/>
    <property type="match status" value="1"/>
</dbReference>
<gene>
    <name evidence="2" type="ORF">PVL29_025637</name>
</gene>
<dbReference type="PANTHER" id="PTHR34145:SF28">
    <property type="entry name" value="F-BOX DOMAIN-CONTAINING PROTEIN"/>
    <property type="match status" value="1"/>
</dbReference>
<dbReference type="InterPro" id="IPR006566">
    <property type="entry name" value="FBD"/>
</dbReference>
<sequence length="465" mass="54195">MAMIKKKTSADMFSFLPDHVISLILSFLPFIDAARTSVLSKRWRHIWHATVRIEFDESFFVKREESTEKRELARCGFIDFMRQWMLNYKEPVVETFSLSFTNPGEYRLDMENCLRFAILRGTRGLYLDFADPSWGEDEFDPHLRLFQLPTFVYKHKVLESLKLFSCRFDVSEFNAFSALKDLSLGWVEVRSSSLKALLMNCPLLEGLCMKNCWNLGDPDISGPNLRLRRLIIDKCSIDNHIILMAQKLQYFKYSGLVKSFLLEDQPDVEEAELDFGLESEFDNSGYCGDTLQDILRNLYSNTLTVCSYMLQELPSGEEPLRLYPYLDDMRHLILKTSMHSYELYGISFLLKSCPGLEMLTIDLGPARIFADYEPPFQIQSHVFWAQHIPFIDCVRETLKVVEVNGFKGDPNEIELLQNLLRYGCVLERMRINVIKSSDSEPTYQWRAQMLQYFAKASRRLQVVIS</sequence>
<dbReference type="SUPFAM" id="SSF81383">
    <property type="entry name" value="F-box domain"/>
    <property type="match status" value="1"/>
</dbReference>
<dbReference type="InterPro" id="IPR032675">
    <property type="entry name" value="LRR_dom_sf"/>
</dbReference>
<dbReference type="SMART" id="SM00256">
    <property type="entry name" value="FBOX"/>
    <property type="match status" value="1"/>
</dbReference>
<dbReference type="AlphaFoldDB" id="A0AA39D5P5"/>
<proteinExistence type="predicted"/>